<reference evidence="2" key="1">
    <citation type="submission" date="2010-03" db="EMBL/GenBank/DDBJ databases">
        <title>Complete sequence of Mobiluncus curtisii ATCC 43063.</title>
        <authorList>
            <person name="Muzny D."/>
            <person name="Qin X."/>
            <person name="Deng J."/>
            <person name="Jiang H."/>
            <person name="Liu Y."/>
            <person name="Qu J."/>
            <person name="Song X.-Z."/>
            <person name="Zhang L."/>
            <person name="Thornton R."/>
            <person name="Coyle M."/>
            <person name="Francisco L."/>
            <person name="Jackson L."/>
            <person name="Javaid M."/>
            <person name="Korchina V."/>
            <person name="Kovar C."/>
            <person name="Mata R."/>
            <person name="Mathew T."/>
            <person name="Ngo R."/>
            <person name="Nguyen L."/>
            <person name="Nguyen N."/>
            <person name="Okwuonu G."/>
            <person name="Ongeri F."/>
            <person name="Pham C."/>
            <person name="Simmons D."/>
            <person name="Wilczek-Boney K."/>
            <person name="Hale W."/>
            <person name="Jakkamsetti A."/>
            <person name="Pham P."/>
            <person name="Ruth R."/>
            <person name="San Lucas F."/>
            <person name="Warren J."/>
            <person name="Zhang J."/>
            <person name="Zhao Z."/>
            <person name="Zhou C."/>
            <person name="Zhu D."/>
            <person name="Lee S."/>
            <person name="Bess C."/>
            <person name="Blankenburg K."/>
            <person name="Forbes L."/>
            <person name="Fu Q."/>
            <person name="Gubbala S."/>
            <person name="Hirani K."/>
            <person name="Jayaseelan J.C."/>
            <person name="Lara F."/>
            <person name="Munidasa M."/>
            <person name="Palculict T."/>
            <person name="Patil S."/>
            <person name="Pu L.-L."/>
            <person name="Saada N."/>
            <person name="Tang L."/>
            <person name="Weissenberger G."/>
            <person name="Zhu Y."/>
            <person name="Hemphill L."/>
            <person name="Shang Y."/>
            <person name="Youmans B."/>
            <person name="Ayvaz T."/>
            <person name="Ross M."/>
            <person name="Santibanez J."/>
            <person name="Aqrawi P."/>
            <person name="Gross S."/>
            <person name="Joshi V."/>
            <person name="Fowler G."/>
            <person name="Nazareth L."/>
            <person name="Reid J."/>
            <person name="Worley K."/>
            <person name="Petrosino J."/>
            <person name="Highlander S."/>
            <person name="Gibbs R."/>
            <person name="Gibbs R."/>
        </authorList>
    </citation>
    <scope>NUCLEOTIDE SEQUENCE [LARGE SCALE GENOMIC DNA]</scope>
    <source>
        <strain evidence="2">ATCC 43553</strain>
    </source>
</reference>
<comment type="caution">
    <text evidence="1">The sequence shown here is derived from an EMBL/GenBank/DDBJ whole genome shotgun (WGS) entry which is preliminary data.</text>
</comment>
<gene>
    <name evidence="1" type="ORF">HMPREF0004_1659</name>
</gene>
<dbReference type="Proteomes" id="UP000004510">
    <property type="component" value="Unassembled WGS sequence"/>
</dbReference>
<dbReference type="EMBL" id="ADMS01000039">
    <property type="protein sequence ID" value="EFF76992.1"/>
    <property type="molecule type" value="Genomic_DNA"/>
</dbReference>
<dbReference type="PATRIC" id="fig|742159.3.peg.2571"/>
<protein>
    <submittedName>
        <fullName evidence="1">Uncharacterized protein</fullName>
    </submittedName>
</protein>
<proteinExistence type="predicted"/>
<dbReference type="HOGENOM" id="CLU_2520000_0_0_4"/>
<dbReference type="AlphaFoldDB" id="D4X862"/>
<accession>D4X862</accession>
<evidence type="ECO:0000313" key="2">
    <source>
        <dbReference type="Proteomes" id="UP000004510"/>
    </source>
</evidence>
<name>D4X862_9BURK</name>
<organism evidence="1 2">
    <name type="scientific">Achromobacter piechaudii ATCC 43553</name>
    <dbReference type="NCBI Taxonomy" id="742159"/>
    <lineage>
        <taxon>Bacteria</taxon>
        <taxon>Pseudomonadati</taxon>
        <taxon>Pseudomonadota</taxon>
        <taxon>Betaproteobacteria</taxon>
        <taxon>Burkholderiales</taxon>
        <taxon>Alcaligenaceae</taxon>
        <taxon>Achromobacter</taxon>
    </lineage>
</organism>
<evidence type="ECO:0000313" key="1">
    <source>
        <dbReference type="EMBL" id="EFF76992.1"/>
    </source>
</evidence>
<sequence length="103" mass="11008">MQSKIGKRRRGRVGGGCYGLSGFSHQGLADTGTSEKEQNESATCTALHTHRSNLNTRCRIATARKLPRSGSRFAGNRHPALQASGRILDSILMRAVPGPDCCG</sequence>